<dbReference type="OMA" id="GQYLRAY"/>
<feature type="domain" description="S1 motif" evidence="7">
    <location>
        <begin position="321"/>
        <end position="391"/>
    </location>
</feature>
<dbReference type="InterPro" id="IPR012340">
    <property type="entry name" value="NA-bd_OB-fold"/>
</dbReference>
<name>A0A1Y1HHC7_KLENI</name>
<dbReference type="Proteomes" id="UP000054558">
    <property type="component" value="Unassembled WGS sequence"/>
</dbReference>
<keyword evidence="4" id="KW-0677">Repeat</keyword>
<dbReference type="PROSITE" id="PS50126">
    <property type="entry name" value="S1"/>
    <property type="match status" value="13"/>
</dbReference>
<dbReference type="Gene3D" id="2.40.50.140">
    <property type="entry name" value="Nucleic acid-binding proteins"/>
    <property type="match status" value="13"/>
</dbReference>
<feature type="domain" description="S1 motif" evidence="7">
    <location>
        <begin position="498"/>
        <end position="567"/>
    </location>
</feature>
<feature type="domain" description="S1 motif" evidence="7">
    <location>
        <begin position="901"/>
        <end position="964"/>
    </location>
</feature>
<evidence type="ECO:0000256" key="4">
    <source>
        <dbReference type="ARBA" id="ARBA00022737"/>
    </source>
</evidence>
<dbReference type="GO" id="GO:0005730">
    <property type="term" value="C:nucleolus"/>
    <property type="evidence" value="ECO:0000318"/>
    <property type="project" value="GO_Central"/>
</dbReference>
<dbReference type="PANTHER" id="PTHR23270:SF10">
    <property type="entry name" value="PROTEIN RRP5 HOMOLOG"/>
    <property type="match status" value="1"/>
</dbReference>
<feature type="domain" description="S1 motif" evidence="7">
    <location>
        <begin position="1091"/>
        <end position="1169"/>
    </location>
</feature>
<dbReference type="InterPro" id="IPR003107">
    <property type="entry name" value="HAT"/>
</dbReference>
<feature type="region of interest" description="Disordered" evidence="6">
    <location>
        <begin position="145"/>
        <end position="173"/>
    </location>
</feature>
<dbReference type="FunFam" id="1.25.40.10:FF:000065">
    <property type="entry name" value="Programmed cell death 11"/>
    <property type="match status" value="1"/>
</dbReference>
<dbReference type="InterPro" id="IPR057302">
    <property type="entry name" value="Rrp5_S1"/>
</dbReference>
<feature type="domain" description="S1 motif" evidence="7">
    <location>
        <begin position="407"/>
        <end position="481"/>
    </location>
</feature>
<evidence type="ECO:0000313" key="9">
    <source>
        <dbReference type="Proteomes" id="UP000054558"/>
    </source>
</evidence>
<dbReference type="Pfam" id="PF24682">
    <property type="entry name" value="OB_RRP5"/>
    <property type="match status" value="1"/>
</dbReference>
<evidence type="ECO:0000313" key="8">
    <source>
        <dbReference type="EMBL" id="GAQ77855.1"/>
    </source>
</evidence>
<dbReference type="FunFam" id="2.40.50.140:FF:000155">
    <property type="entry name" value="rRNA biogenesis protein RRP5"/>
    <property type="match status" value="1"/>
</dbReference>
<keyword evidence="2" id="KW-0698">rRNA processing</keyword>
<dbReference type="Pfam" id="PF24685">
    <property type="entry name" value="OB_RRP5_4th"/>
    <property type="match status" value="1"/>
</dbReference>
<dbReference type="Pfam" id="PF00575">
    <property type="entry name" value="S1"/>
    <property type="match status" value="3"/>
</dbReference>
<dbReference type="EMBL" id="DF236953">
    <property type="protein sequence ID" value="GAQ77855.1"/>
    <property type="molecule type" value="Genomic_DNA"/>
</dbReference>
<dbReference type="InterPro" id="IPR011990">
    <property type="entry name" value="TPR-like_helical_dom_sf"/>
</dbReference>
<evidence type="ECO:0000259" key="7">
    <source>
        <dbReference type="PROSITE" id="PS50126"/>
    </source>
</evidence>
<keyword evidence="5" id="KW-0539">Nucleus</keyword>
<feature type="domain" description="S1 motif" evidence="7">
    <location>
        <begin position="789"/>
        <end position="858"/>
    </location>
</feature>
<feature type="domain" description="S1 motif" evidence="7">
    <location>
        <begin position="1499"/>
        <end position="1569"/>
    </location>
</feature>
<dbReference type="PANTHER" id="PTHR23270">
    <property type="entry name" value="PROGRAMMED CELL DEATH PROTEIN 11 PRE-RRNA PROCESSING PROTEIN RRP5"/>
    <property type="match status" value="1"/>
</dbReference>
<evidence type="ECO:0000256" key="2">
    <source>
        <dbReference type="ARBA" id="ARBA00022552"/>
    </source>
</evidence>
<feature type="domain" description="S1 motif" evidence="7">
    <location>
        <begin position="587"/>
        <end position="656"/>
    </location>
</feature>
<feature type="region of interest" description="Disordered" evidence="6">
    <location>
        <begin position="1577"/>
        <end position="1730"/>
    </location>
</feature>
<dbReference type="FunFam" id="2.40.50.140:FF:000103">
    <property type="entry name" value="protein RRP5 homolog"/>
    <property type="match status" value="3"/>
</dbReference>
<dbReference type="OrthoDB" id="412781at2759"/>
<dbReference type="GO" id="GO:0006364">
    <property type="term" value="P:rRNA processing"/>
    <property type="evidence" value="ECO:0007669"/>
    <property type="project" value="UniProtKB-KW"/>
</dbReference>
<proteinExistence type="predicted"/>
<dbReference type="InterPro" id="IPR003029">
    <property type="entry name" value="S1_domain"/>
</dbReference>
<evidence type="ECO:0000256" key="5">
    <source>
        <dbReference type="ARBA" id="ARBA00023242"/>
    </source>
</evidence>
<reference evidence="8 9" key="1">
    <citation type="journal article" date="2014" name="Nat. Commun.">
        <title>Klebsormidium flaccidum genome reveals primary factors for plant terrestrial adaptation.</title>
        <authorList>
            <person name="Hori K."/>
            <person name="Maruyama F."/>
            <person name="Fujisawa T."/>
            <person name="Togashi T."/>
            <person name="Yamamoto N."/>
            <person name="Seo M."/>
            <person name="Sato S."/>
            <person name="Yamada T."/>
            <person name="Mori H."/>
            <person name="Tajima N."/>
            <person name="Moriyama T."/>
            <person name="Ikeuchi M."/>
            <person name="Watanabe M."/>
            <person name="Wada H."/>
            <person name="Kobayashi K."/>
            <person name="Saito M."/>
            <person name="Masuda T."/>
            <person name="Sasaki-Sekimoto Y."/>
            <person name="Mashiguchi K."/>
            <person name="Awai K."/>
            <person name="Shimojima M."/>
            <person name="Masuda S."/>
            <person name="Iwai M."/>
            <person name="Nobusawa T."/>
            <person name="Narise T."/>
            <person name="Kondo S."/>
            <person name="Saito H."/>
            <person name="Sato R."/>
            <person name="Murakawa M."/>
            <person name="Ihara Y."/>
            <person name="Oshima-Yamada Y."/>
            <person name="Ohtaka K."/>
            <person name="Satoh M."/>
            <person name="Sonobe K."/>
            <person name="Ishii M."/>
            <person name="Ohtani R."/>
            <person name="Kanamori-Sato M."/>
            <person name="Honoki R."/>
            <person name="Miyazaki D."/>
            <person name="Mochizuki H."/>
            <person name="Umetsu J."/>
            <person name="Higashi K."/>
            <person name="Shibata D."/>
            <person name="Kamiya Y."/>
            <person name="Sato N."/>
            <person name="Nakamura Y."/>
            <person name="Tabata S."/>
            <person name="Ida S."/>
            <person name="Kurokawa K."/>
            <person name="Ohta H."/>
        </authorList>
    </citation>
    <scope>NUCLEOTIDE SEQUENCE [LARGE SCALE GENOMIC DNA]</scope>
    <source>
        <strain evidence="8 9">NIES-2285</strain>
    </source>
</reference>
<evidence type="ECO:0000256" key="1">
    <source>
        <dbReference type="ARBA" id="ARBA00004604"/>
    </source>
</evidence>
<evidence type="ECO:0000256" key="3">
    <source>
        <dbReference type="ARBA" id="ARBA00022553"/>
    </source>
</evidence>
<feature type="region of interest" description="Disordered" evidence="6">
    <location>
        <begin position="1"/>
        <end position="23"/>
    </location>
</feature>
<dbReference type="SUPFAM" id="SSF50249">
    <property type="entry name" value="Nucleic acid-binding proteins"/>
    <property type="match status" value="12"/>
</dbReference>
<feature type="domain" description="S1 motif" evidence="7">
    <location>
        <begin position="1211"/>
        <end position="1282"/>
    </location>
</feature>
<evidence type="ECO:0000256" key="6">
    <source>
        <dbReference type="SAM" id="MobiDB-lite"/>
    </source>
</evidence>
<dbReference type="SUPFAM" id="SSF48452">
    <property type="entry name" value="TPR-like"/>
    <property type="match status" value="2"/>
</dbReference>
<dbReference type="GO" id="GO:0003723">
    <property type="term" value="F:RNA binding"/>
    <property type="evidence" value="ECO:0000318"/>
    <property type="project" value="GO_Central"/>
</dbReference>
<sequence length="2003" mass="215237">MSKRKVVEGARPNLGVEQDFPRGGAGPLSSVEVLQARQEAEDEVRGGIIVPAAKKQKKEKGAGKKKGLIGEEADGEAELLQGGVKGKLPKFVELLKFKTLSPGLRIWGSVAEVSNKDLVISLPNGLRGFVNPTEASDVLADMLKSSGDTGEKKSKKKKKGAVQDKGEEEELDEDKDIPLLTEIFTEGQLVGCTVKGLGSGSGKHGGKADSKRVELSLRTSLLNEGLTIDSIHEGMALTACVKSVEDHGFVLTFGVPALSGFLLKRDLSEGAALRKGQLIQCVAGSIDKQRKTVGVKTDPKLVTAATVQEHDGLTLETLRPGALVSAKVRAILPDGLLLSFLTYFTGTVDRFHLDEDLPAADWAGKYSENQRLKARVLFVDPGTKRVGLTLKQALVAGRTPEQTTAVGDLFDAAVIRRVDPSVGLLLELPTTPRPAAGFAHISNVSDDHIEKLEKKFRPGQKARARVVGHWGLEGLSTVSLKPSVVEQKLLTYADVIPGAEVRGTVVAVEEWGARLALSESIRAICPLAHMSEVALSKPSPKFQVGARLKCRVLSVDAKEKKVAVTYKKGLVASKLVPLTSYAQAVEGLVTHGVVTGIQDYGCFVQFYNGVKGLAHRSELGIPPGSSPEEAFQLGQVIKCRVLRSSSADQRLALSFITSSAAIAAARTASALAPAVAVTAPGAAVTGEVELGSLVSGAVRTVGESSVIVEVARATGGSVNGVLAFQHLSDHLSQTEALKGLLQPGQAVEGLLVIDKDDVKGLLILSWKKSLVARMAAGEVPRVLGELQPQQALQGYVASSTPRGVFVRFLGRLTGMAPVSQLSDSFVSDPAGLFTQGQSVRARVVEMNENVGRFTLTTKQSLCFSPDATYLESYFASEQKIAKLRSEQEGTSLDWLSAYPIGAVVSGSIQEKKDYGYIVSLPEHEDIVGFITYHQAGGELEVGADVHARVLDVGVADGIVDLSVRQEVLGEEATGKKKKKAKKPAAPPLPDLNQKVEAVVQLVKDDYLVFTLPQSGNAVAYAATKDYNWQAVDPHKAFKPGQKLLGSVQRLPETPHDRLLLLLPFGTDSLYASKSGDGSAKKGTKPPRIEVGTVVTGRVTSVKALQLNVELDRGLMGRVHITEVTDDYPGDGVNPLMAFKPKQEISARVVGYGQTPAADARRSFLELSLRPSELQNPKWDEIRTAIADGSTPDAHVTDARLAPLTVDSVEVGKEIVGYVEEIGAHTASLGLSTQVRGRLHVVESASEPSEMRRFKQGFKLGDPVQCRVVAADAKTHAVELSCKSGKKLEVGDIVAGRVSKVLPGIKGLLVQVGIHTVGHVAVTELGDRWRERPLEGFATGQFVRCAVLDVTENASGNGNGAGSGHAIELSLREKLGGCGGEEAKAVRGEKAGEGVEVPRVAAVEDLSPGQEVWGYVKSCSPKGCFVMLGPKIDARILMANLSTTFIDDPAKEFPPGTLVHGWVISAEPLSGRVELTLKQTGVKEARGAQSKADIAELKEGQILTGAVKSITQFGLFVILDGSRLTALCHVSEVSDKFLKDLGQEYEQGDRVRAVVRKVDLEKQRISISMKKSALAEAEANGGGNGADEAGNGVEGDASEGEDEGAADEEEGEGLGEGEGNGEEEEKAGSESEDAAAGGGEEDEGEEEEESEDAAPATSLPPPLEVTFDDAEDDVMDGERASKRPRDEEDEEEAGQTAEDARESKQARKRQKRKEREEKEAAIARAEAARLQGDATPETVEDFERLVLASPNSSFVWIKYMAFMLGLTEVDKARAVAERALQTISYREEGEKLNVWVAYLNLENMHGAPDPKQAVLALFQRALAYTDQKKLHVALLGIYERTGQHDMADTLFKSMTKKFNTSAKVWLRNIQNLLSRGLSDAASKVLERALKSLPQRKHIKVISRAAVLEFKLGTAERARVLMEGVLRNYPKRVDLWSVYLDQEIKLGDEPIIRGLFERAICLELPAKKMKFLFKKYLEYEKEHGDEASVQKVKKAAMEYVESRLT</sequence>
<dbReference type="SMART" id="SM00386">
    <property type="entry name" value="HAT"/>
    <property type="match status" value="6"/>
</dbReference>
<feature type="compositionally biased region" description="Acidic residues" evidence="6">
    <location>
        <begin position="1665"/>
        <end position="1674"/>
    </location>
</feature>
<dbReference type="InterPro" id="IPR057301">
    <property type="entry name" value="Rrp5_OB_4th"/>
</dbReference>
<dbReference type="GO" id="GO:0032040">
    <property type="term" value="C:small-subunit processome"/>
    <property type="evidence" value="ECO:0000318"/>
    <property type="project" value="GO_Central"/>
</dbReference>
<gene>
    <name evidence="8" type="ORF">KFL_000040540</name>
</gene>
<accession>A0A1Y1HHC7</accession>
<dbReference type="SMART" id="SM00316">
    <property type="entry name" value="S1"/>
    <property type="match status" value="15"/>
</dbReference>
<comment type="subcellular location">
    <subcellularLocation>
        <location evidence="1">Nucleus</location>
        <location evidence="1">Nucleolus</location>
    </subcellularLocation>
</comment>
<protein>
    <submittedName>
        <fullName evidence="8">S1 RNA binding domain containing protein</fullName>
    </submittedName>
</protein>
<keyword evidence="9" id="KW-1185">Reference proteome</keyword>
<feature type="compositionally biased region" description="Acidic residues" evidence="6">
    <location>
        <begin position="1595"/>
        <end position="1651"/>
    </location>
</feature>
<dbReference type="InterPro" id="IPR057300">
    <property type="entry name" value="OB_Rrp5"/>
</dbReference>
<dbReference type="CDD" id="cd05695">
    <property type="entry name" value="S1_Rrp5_repeat_hs3"/>
    <property type="match status" value="1"/>
</dbReference>
<dbReference type="Pfam" id="PF23231">
    <property type="entry name" value="HAT_Syf1_CNRKL1_C"/>
    <property type="match status" value="1"/>
</dbReference>
<organism evidence="8 9">
    <name type="scientific">Klebsormidium nitens</name>
    <name type="common">Green alga</name>
    <name type="synonym">Ulothrix nitens</name>
    <dbReference type="NCBI Taxonomy" id="105231"/>
    <lineage>
        <taxon>Eukaryota</taxon>
        <taxon>Viridiplantae</taxon>
        <taxon>Streptophyta</taxon>
        <taxon>Klebsormidiophyceae</taxon>
        <taxon>Klebsormidiales</taxon>
        <taxon>Klebsormidiaceae</taxon>
        <taxon>Klebsormidium</taxon>
    </lineage>
</organism>
<keyword evidence="3" id="KW-0597">Phosphoprotein</keyword>
<feature type="domain" description="S1 motif" evidence="7">
    <location>
        <begin position="691"/>
        <end position="767"/>
    </location>
</feature>
<dbReference type="Pfam" id="PF23459">
    <property type="entry name" value="S1_RRP5"/>
    <property type="match status" value="3"/>
</dbReference>
<feature type="domain" description="S1 motif" evidence="7">
    <location>
        <begin position="1290"/>
        <end position="1371"/>
    </location>
</feature>
<dbReference type="InterPro" id="IPR055430">
    <property type="entry name" value="HAT_Syf1_CNRKL1_C"/>
</dbReference>
<dbReference type="Gene3D" id="1.25.40.10">
    <property type="entry name" value="Tetratricopeptide repeat domain"/>
    <property type="match status" value="2"/>
</dbReference>
<feature type="domain" description="S1 motif" evidence="7">
    <location>
        <begin position="234"/>
        <end position="298"/>
    </location>
</feature>
<feature type="compositionally biased region" description="Low complexity" evidence="6">
    <location>
        <begin position="1585"/>
        <end position="1594"/>
    </location>
</feature>
<dbReference type="STRING" id="105231.A0A1Y1HHC7"/>
<feature type="domain" description="S1 motif" evidence="7">
    <location>
        <begin position="1408"/>
        <end position="1477"/>
    </location>
</feature>
<feature type="compositionally biased region" description="Basic and acidic residues" evidence="6">
    <location>
        <begin position="1675"/>
        <end position="1685"/>
    </location>
</feature>
<dbReference type="InterPro" id="IPR045209">
    <property type="entry name" value="Rrp5"/>
</dbReference>